<organism evidence="1">
    <name type="scientific">Thermodesulfovibrio aggregans</name>
    <dbReference type="NCBI Taxonomy" id="86166"/>
    <lineage>
        <taxon>Bacteria</taxon>
        <taxon>Pseudomonadati</taxon>
        <taxon>Nitrospirota</taxon>
        <taxon>Thermodesulfovibrionia</taxon>
        <taxon>Thermodesulfovibrionales</taxon>
        <taxon>Thermodesulfovibrionaceae</taxon>
        <taxon>Thermodesulfovibrio</taxon>
    </lineage>
</organism>
<name>A0A7C4AIN1_9BACT</name>
<dbReference type="EMBL" id="DTHO01000007">
    <property type="protein sequence ID" value="HGG98993.1"/>
    <property type="molecule type" value="Genomic_DNA"/>
</dbReference>
<reference evidence="1" key="1">
    <citation type="journal article" date="2020" name="mSystems">
        <title>Genome- and Community-Level Interaction Insights into Carbon Utilization and Element Cycling Functions of Hydrothermarchaeota in Hydrothermal Sediment.</title>
        <authorList>
            <person name="Zhou Z."/>
            <person name="Liu Y."/>
            <person name="Xu W."/>
            <person name="Pan J."/>
            <person name="Luo Z.H."/>
            <person name="Li M."/>
        </authorList>
    </citation>
    <scope>NUCLEOTIDE SEQUENCE [LARGE SCALE GENOMIC DNA]</scope>
    <source>
        <strain evidence="1">SpSt-788</strain>
    </source>
</reference>
<gene>
    <name evidence="1" type="ORF">ENV75_00835</name>
</gene>
<dbReference type="InterPro" id="IPR021457">
    <property type="entry name" value="DUF3108"/>
</dbReference>
<proteinExistence type="predicted"/>
<dbReference type="AlphaFoldDB" id="A0A7C4AIN1"/>
<comment type="caution">
    <text evidence="1">The sequence shown here is derived from an EMBL/GenBank/DDBJ whole genome shotgun (WGS) entry which is preliminary data.</text>
</comment>
<accession>A0A7C4AIN1</accession>
<protein>
    <submittedName>
        <fullName evidence="1">DUF3108 domain-containing protein</fullName>
    </submittedName>
</protein>
<sequence>MKPRWIIVGCLLSVAIHLSILMALGKVELNLPSFDFIETYLFEKKPDTKPNIKRNTDVDKTEAKQVMNNLTTIKDNYPENLTEIPEIIEEISKILSKDASNWQPVMQLQTINPFARFIKETMKFNIYWMGIYVGSATLSVSGNETEVTITSTVRSTDFISNFYYVNDRAESRIEYGKPKHFTLIQAEGKYRGNKETIFDYDRGEIIFTNHLKNSTTYHKGIDKLFMDVLSGFFYLRTLPIKLNESIKIDIFDSNKFATVQVLPIREEKIDLTDKKQIDTIVIKPDLNTEGLFKRKGDIIIWLSRDENKIPLRIETKVPIGKVVAELKEYRKD</sequence>
<dbReference type="Pfam" id="PF11306">
    <property type="entry name" value="DUF3108"/>
    <property type="match status" value="1"/>
</dbReference>
<evidence type="ECO:0000313" key="1">
    <source>
        <dbReference type="EMBL" id="HGG98993.1"/>
    </source>
</evidence>